<reference evidence="2" key="1">
    <citation type="journal article" date="2023" name="Front. Plant Sci.">
        <title>Chromosomal-level genome assembly of Melastoma candidum provides insights into trichome evolution.</title>
        <authorList>
            <person name="Zhong Y."/>
            <person name="Wu W."/>
            <person name="Sun C."/>
            <person name="Zou P."/>
            <person name="Liu Y."/>
            <person name="Dai S."/>
            <person name="Zhou R."/>
        </authorList>
    </citation>
    <scope>NUCLEOTIDE SEQUENCE [LARGE SCALE GENOMIC DNA]</scope>
</reference>
<organism evidence="1 2">
    <name type="scientific">Melastoma candidum</name>
    <dbReference type="NCBI Taxonomy" id="119954"/>
    <lineage>
        <taxon>Eukaryota</taxon>
        <taxon>Viridiplantae</taxon>
        <taxon>Streptophyta</taxon>
        <taxon>Embryophyta</taxon>
        <taxon>Tracheophyta</taxon>
        <taxon>Spermatophyta</taxon>
        <taxon>Magnoliopsida</taxon>
        <taxon>eudicotyledons</taxon>
        <taxon>Gunneridae</taxon>
        <taxon>Pentapetalae</taxon>
        <taxon>rosids</taxon>
        <taxon>malvids</taxon>
        <taxon>Myrtales</taxon>
        <taxon>Melastomataceae</taxon>
        <taxon>Melastomatoideae</taxon>
        <taxon>Melastomateae</taxon>
        <taxon>Melastoma</taxon>
    </lineage>
</organism>
<accession>A0ACB9NYZ6</accession>
<comment type="caution">
    <text evidence="1">The sequence shown here is derived from an EMBL/GenBank/DDBJ whole genome shotgun (WGS) entry which is preliminary data.</text>
</comment>
<gene>
    <name evidence="1" type="ORF">MLD38_025991</name>
</gene>
<proteinExistence type="predicted"/>
<protein>
    <submittedName>
        <fullName evidence="1">Uncharacterized protein</fullName>
    </submittedName>
</protein>
<keyword evidence="2" id="KW-1185">Reference proteome</keyword>
<dbReference type="Proteomes" id="UP001057402">
    <property type="component" value="Chromosome 7"/>
</dbReference>
<evidence type="ECO:0000313" key="2">
    <source>
        <dbReference type="Proteomes" id="UP001057402"/>
    </source>
</evidence>
<sequence>MGRSSALRPSSSLITPIILLLILANALLHIEVEAQIGVCYGMLGDNLPPQQDVVALYQQNSIQRMRIYSPDGPTLTALGGTSIQLVLGLLNPELQGIASSQANADDWVQNNVVNHGNVQFRYIAVGNEVMPSDNFAQYLVPAMINIQNSLNNKGLGSKIKVTTAIDTGALAGSYPPSDGAFKQPYLPILNPLVQFLQQNGSPLLVNLYPYISYIESMQSISLPYALFTSPSTVVTDPNNGLQYQNLFDAIYDSVIAALEKIGAGSLGVVVSESGWPSAGGTDTTVDNARTYNTNLVEHVKKGTPKRPGNLETYIFAMFDENQKSPDYEKNWGLFLPNKQPKYPINFN</sequence>
<evidence type="ECO:0000313" key="1">
    <source>
        <dbReference type="EMBL" id="KAI4341246.1"/>
    </source>
</evidence>
<name>A0ACB9NYZ6_9MYRT</name>
<dbReference type="EMBL" id="CM042886">
    <property type="protein sequence ID" value="KAI4341246.1"/>
    <property type="molecule type" value="Genomic_DNA"/>
</dbReference>